<evidence type="ECO:0000259" key="3">
    <source>
        <dbReference type="Pfam" id="PF05699"/>
    </source>
</evidence>
<dbReference type="InterPro" id="IPR008906">
    <property type="entry name" value="HATC_C_dom"/>
</dbReference>
<reference evidence="6" key="1">
    <citation type="journal article" date="2019" name="Gigascience">
        <title>De novo genome assembly of the endangered Acer yangbiense, a plant species with extremely small populations endemic to Yunnan Province, China.</title>
        <authorList>
            <person name="Yang J."/>
            <person name="Wariss H.M."/>
            <person name="Tao L."/>
            <person name="Zhang R."/>
            <person name="Yun Q."/>
            <person name="Hollingsworth P."/>
            <person name="Dao Z."/>
            <person name="Luo G."/>
            <person name="Guo H."/>
            <person name="Ma Y."/>
            <person name="Sun W."/>
        </authorList>
    </citation>
    <scope>NUCLEOTIDE SEQUENCE [LARGE SCALE GENOMIC DNA]</scope>
    <source>
        <strain evidence="6">cv. Malutang</strain>
    </source>
</reference>
<dbReference type="Proteomes" id="UP000323000">
    <property type="component" value="Chromosome 2"/>
</dbReference>
<evidence type="ECO:0000313" key="5">
    <source>
        <dbReference type="EMBL" id="TXG68925.1"/>
    </source>
</evidence>
<dbReference type="GO" id="GO:0046983">
    <property type="term" value="F:protein dimerization activity"/>
    <property type="evidence" value="ECO:0007669"/>
    <property type="project" value="InterPro"/>
</dbReference>
<dbReference type="AlphaFoldDB" id="A0A5C7IIK8"/>
<evidence type="ECO:0000256" key="2">
    <source>
        <dbReference type="SAM" id="MobiDB-lite"/>
    </source>
</evidence>
<dbReference type="GO" id="GO:0003677">
    <property type="term" value="F:DNA binding"/>
    <property type="evidence" value="ECO:0007669"/>
    <property type="project" value="UniProtKB-KW"/>
</dbReference>
<feature type="domain" description="HAT C-terminal dimerisation" evidence="3">
    <location>
        <begin position="594"/>
        <end position="677"/>
    </location>
</feature>
<dbReference type="PANTHER" id="PTHR46481">
    <property type="entry name" value="ZINC FINGER BED DOMAIN-CONTAINING PROTEIN 4"/>
    <property type="match status" value="1"/>
</dbReference>
<feature type="region of interest" description="Disordered" evidence="2">
    <location>
        <begin position="1"/>
        <end position="32"/>
    </location>
</feature>
<dbReference type="OrthoDB" id="1431196at2759"/>
<protein>
    <recommendedName>
        <fullName evidence="7">HAT C-terminal dimerisation domain-containing protein</fullName>
    </recommendedName>
</protein>
<dbReference type="EMBL" id="VAHF01000002">
    <property type="protein sequence ID" value="TXG68925.1"/>
    <property type="molecule type" value="Genomic_DNA"/>
</dbReference>
<name>A0A5C7IIK8_9ROSI</name>
<dbReference type="InterPro" id="IPR052035">
    <property type="entry name" value="ZnF_BED_domain_contain"/>
</dbReference>
<sequence>MNGSNISRSSHEAIESSSSEEPSPPGPLVPFTMTEGGLRLGINGNYISCSSYEDVESPYCPLIHFTMTEGGNDNGCFECNYCGQLIDCGSENDGSCVLWDHLGNDCEEYKNRVVDEKQNILSFETKECDSSCGSSLEKEKEAIIGACAQMIILDELRFTFVEKRGFRHFWSSAVPYFDPPSHITMAREVYRLYLSEKGLLKSMFSSNKPRVCLSIYYWTSVYDIDYMVLTAHFVDDEWRLQKKMLNFSVIPDHKGETIGDTIESCLLAWGIERVFAITVDNVSENVAGIDLMKEKFKSRNVDGIVLEGEFLLLQCFTHTVNSIVNENFKDIYYDDSVVSIRNAISYVRSSSESLEKYKTCIKLDLVVLDVPNSLNSTYLMLASALKFQNGFKRLEEEDEHYATYFLEDEFGERNLGPPSNDDWEKAQAIVGLLKIFHDVILKFTTPLCVTSNTYLHEICSIQFELRKQSESGDTLIGTMATSMKKKFDEHWGSIDSIHKLLIISLVLDSRYKLDYVTFCFDKIYGDAEVENFTRGIKELLFHLFDVYNALDTSHGVQSSNDVQPLNGMDVEKEKYRHDLFAEFKKFRETKGCTEVDSYLLEANEDPCNDKFDTLCWWKFNATRYPILSRIARDVFAIPISTVASESAFSSERHILDEFRSALSSNMVQALICTKDWLQSSIDHE</sequence>
<dbReference type="InterPro" id="IPR012337">
    <property type="entry name" value="RNaseH-like_sf"/>
</dbReference>
<organism evidence="5 6">
    <name type="scientific">Acer yangbiense</name>
    <dbReference type="NCBI Taxonomy" id="1000413"/>
    <lineage>
        <taxon>Eukaryota</taxon>
        <taxon>Viridiplantae</taxon>
        <taxon>Streptophyta</taxon>
        <taxon>Embryophyta</taxon>
        <taxon>Tracheophyta</taxon>
        <taxon>Spermatophyta</taxon>
        <taxon>Magnoliopsida</taxon>
        <taxon>eudicotyledons</taxon>
        <taxon>Gunneridae</taxon>
        <taxon>Pentapetalae</taxon>
        <taxon>rosids</taxon>
        <taxon>malvids</taxon>
        <taxon>Sapindales</taxon>
        <taxon>Sapindaceae</taxon>
        <taxon>Hippocastanoideae</taxon>
        <taxon>Acereae</taxon>
        <taxon>Acer</taxon>
    </lineage>
</organism>
<comment type="caution">
    <text evidence="5">The sequence shown here is derived from an EMBL/GenBank/DDBJ whole genome shotgun (WGS) entry which is preliminary data.</text>
</comment>
<keyword evidence="1" id="KW-0238">DNA-binding</keyword>
<accession>A0A5C7IIK8</accession>
<gene>
    <name evidence="5" type="ORF">EZV62_003860</name>
</gene>
<evidence type="ECO:0000259" key="4">
    <source>
        <dbReference type="Pfam" id="PF14372"/>
    </source>
</evidence>
<keyword evidence="6" id="KW-1185">Reference proteome</keyword>
<evidence type="ECO:0000313" key="6">
    <source>
        <dbReference type="Proteomes" id="UP000323000"/>
    </source>
</evidence>
<dbReference type="SUPFAM" id="SSF53098">
    <property type="entry name" value="Ribonuclease H-like"/>
    <property type="match status" value="1"/>
</dbReference>
<feature type="domain" description="hAT-like transposase RNase-H fold" evidence="4">
    <location>
        <begin position="447"/>
        <end position="546"/>
    </location>
</feature>
<dbReference type="InterPro" id="IPR025525">
    <property type="entry name" value="hAT-like_transposase_RNase-H"/>
</dbReference>
<dbReference type="Pfam" id="PF05699">
    <property type="entry name" value="Dimer_Tnp_hAT"/>
    <property type="match status" value="1"/>
</dbReference>
<evidence type="ECO:0008006" key="7">
    <source>
        <dbReference type="Google" id="ProtNLM"/>
    </source>
</evidence>
<dbReference type="Pfam" id="PF14372">
    <property type="entry name" value="hAT-like_RNase-H"/>
    <property type="match status" value="1"/>
</dbReference>
<proteinExistence type="predicted"/>
<evidence type="ECO:0000256" key="1">
    <source>
        <dbReference type="ARBA" id="ARBA00023125"/>
    </source>
</evidence>
<dbReference type="PANTHER" id="PTHR46481:SF2">
    <property type="entry name" value="BED-TYPE DOMAIN-CONTAINING PROTEIN"/>
    <property type="match status" value="1"/>
</dbReference>